<protein>
    <recommendedName>
        <fullName evidence="1">Helix-turn-helix domain-containing protein</fullName>
    </recommendedName>
</protein>
<dbReference type="AlphaFoldDB" id="A0A229SM96"/>
<dbReference type="Proteomes" id="UP000215199">
    <property type="component" value="Unassembled WGS sequence"/>
</dbReference>
<keyword evidence="3" id="KW-1185">Reference proteome</keyword>
<evidence type="ECO:0000259" key="1">
    <source>
        <dbReference type="Pfam" id="PF12728"/>
    </source>
</evidence>
<accession>A0A229SM96</accession>
<dbReference type="SUPFAM" id="SSF46955">
    <property type="entry name" value="Putative DNA-binding domain"/>
    <property type="match status" value="1"/>
</dbReference>
<dbReference type="InterPro" id="IPR009061">
    <property type="entry name" value="DNA-bd_dom_put_sf"/>
</dbReference>
<feature type="domain" description="Helix-turn-helix" evidence="1">
    <location>
        <begin position="15"/>
        <end position="62"/>
    </location>
</feature>
<dbReference type="Pfam" id="PF12728">
    <property type="entry name" value="HTH_17"/>
    <property type="match status" value="1"/>
</dbReference>
<comment type="caution">
    <text evidence="2">The sequence shown here is derived from an EMBL/GenBank/DDBJ whole genome shotgun (WGS) entry which is preliminary data.</text>
</comment>
<sequence>MEARVKVITVEGLWTPDDLGTFLGIPVKTLRDWRFKGYGPQWLRLGKHVRYDPETVRQWIDSLNASTEAA</sequence>
<reference evidence="3" key="1">
    <citation type="submission" date="2017-07" db="EMBL/GenBank/DDBJ databases">
        <title>Comparative genome mining reveals phylogenetic distribution patterns of secondary metabolites in Amycolatopsis.</title>
        <authorList>
            <person name="Adamek M."/>
            <person name="Alanjary M."/>
            <person name="Sales-Ortells H."/>
            <person name="Goodfellow M."/>
            <person name="Bull A.T."/>
            <person name="Kalinowski J."/>
            <person name="Ziemert N."/>
        </authorList>
    </citation>
    <scope>NUCLEOTIDE SEQUENCE [LARGE SCALE GENOMIC DNA]</scope>
    <source>
        <strain evidence="3">H5</strain>
    </source>
</reference>
<dbReference type="OrthoDB" id="5524782at2"/>
<evidence type="ECO:0000313" key="2">
    <source>
        <dbReference type="EMBL" id="OXM59958.1"/>
    </source>
</evidence>
<evidence type="ECO:0000313" key="3">
    <source>
        <dbReference type="Proteomes" id="UP000215199"/>
    </source>
</evidence>
<dbReference type="InterPro" id="IPR041657">
    <property type="entry name" value="HTH_17"/>
</dbReference>
<dbReference type="EMBL" id="NMUL01000068">
    <property type="protein sequence ID" value="OXM59958.1"/>
    <property type="molecule type" value="Genomic_DNA"/>
</dbReference>
<gene>
    <name evidence="2" type="ORF">CF165_45295</name>
</gene>
<organism evidence="2 3">
    <name type="scientific">Amycolatopsis vastitatis</name>
    <dbReference type="NCBI Taxonomy" id="1905142"/>
    <lineage>
        <taxon>Bacteria</taxon>
        <taxon>Bacillati</taxon>
        <taxon>Actinomycetota</taxon>
        <taxon>Actinomycetes</taxon>
        <taxon>Pseudonocardiales</taxon>
        <taxon>Pseudonocardiaceae</taxon>
        <taxon>Amycolatopsis</taxon>
    </lineage>
</organism>
<name>A0A229SM96_9PSEU</name>
<proteinExistence type="predicted"/>